<dbReference type="GeneID" id="186186"/>
<dbReference type="AlphaFoldDB" id="O17246"/>
<dbReference type="InParanoid" id="O17246"/>
<accession>O17246</accession>
<dbReference type="EMBL" id="BX284602">
    <property type="protein sequence ID" value="CCD71694.1"/>
    <property type="molecule type" value="Genomic_DNA"/>
</dbReference>
<dbReference type="HOGENOM" id="CLU_1972475_0_0_1"/>
<proteinExistence type="predicted"/>
<evidence type="ECO:0000313" key="2">
    <source>
        <dbReference type="EMBL" id="CCD71694.1"/>
    </source>
</evidence>
<dbReference type="WormBase" id="F53G2.3">
    <property type="protein sequence ID" value="CE36863"/>
    <property type="gene ID" value="WBGene00018768"/>
</dbReference>
<dbReference type="RefSeq" id="NP_494281.2">
    <property type="nucleotide sequence ID" value="NM_061880.2"/>
</dbReference>
<feature type="chain" id="PRO_5004157418" evidence="1">
    <location>
        <begin position="17"/>
        <end position="127"/>
    </location>
</feature>
<evidence type="ECO:0000313" key="4">
    <source>
        <dbReference type="WormBase" id="F53G2.3"/>
    </source>
</evidence>
<reference evidence="2 3" key="1">
    <citation type="journal article" date="1998" name="Science">
        <title>Genome sequence of the nematode C. elegans: a platform for investigating biology.</title>
        <authorList>
            <consortium name="The C. elegans sequencing consortium"/>
            <person name="Sulson J.E."/>
            <person name="Waterston R."/>
        </authorList>
    </citation>
    <scope>NUCLEOTIDE SEQUENCE [LARGE SCALE GENOMIC DNA]</scope>
    <source>
        <strain evidence="2 3">Bristol N2</strain>
    </source>
</reference>
<dbReference type="CTD" id="186186"/>
<dbReference type="PaxDb" id="6239-F53G2.3"/>
<dbReference type="Bgee" id="WBGene00018768">
    <property type="expression patterns" value="Expressed in embryo and 2 other cell types or tissues"/>
</dbReference>
<gene>
    <name evidence="2" type="ORF">CELE_F53G2.3</name>
    <name evidence="2 4" type="ORF">F53G2.3</name>
</gene>
<keyword evidence="3" id="KW-1185">Reference proteome</keyword>
<keyword evidence="1" id="KW-0732">Signal</keyword>
<evidence type="ECO:0000256" key="1">
    <source>
        <dbReference type="SAM" id="SignalP"/>
    </source>
</evidence>
<dbReference type="PIR" id="T32383">
    <property type="entry name" value="T32383"/>
</dbReference>
<dbReference type="UCSC" id="F53G2.3">
    <property type="organism name" value="c. elegans"/>
</dbReference>
<organism evidence="2 3">
    <name type="scientific">Caenorhabditis elegans</name>
    <dbReference type="NCBI Taxonomy" id="6239"/>
    <lineage>
        <taxon>Eukaryota</taxon>
        <taxon>Metazoa</taxon>
        <taxon>Ecdysozoa</taxon>
        <taxon>Nematoda</taxon>
        <taxon>Chromadorea</taxon>
        <taxon>Rhabditida</taxon>
        <taxon>Rhabditina</taxon>
        <taxon>Rhabditomorpha</taxon>
        <taxon>Rhabditoidea</taxon>
        <taxon>Rhabditidae</taxon>
        <taxon>Peloderinae</taxon>
        <taxon>Caenorhabditis</taxon>
    </lineage>
</organism>
<sequence>MLKSIILLICAHCAFSDRLDAGSQADCVAAANKIYNNEWGFDHKLVYDKELEPFAAETPCGIAYLQNGLAEVGSGGAHTSVNLREEHTRIACVPKKCGGVEVACAVGGPRLVFDKKFEFSTFFLVWP</sequence>
<dbReference type="AGR" id="WB:WBGene00018768"/>
<name>O17246_CAEEL</name>
<dbReference type="Proteomes" id="UP000001940">
    <property type="component" value="Chromosome II"/>
</dbReference>
<feature type="signal peptide" evidence="1">
    <location>
        <begin position="1"/>
        <end position="16"/>
    </location>
</feature>
<protein>
    <submittedName>
        <fullName evidence="2">Uncharacterized protein</fullName>
    </submittedName>
</protein>
<evidence type="ECO:0000313" key="3">
    <source>
        <dbReference type="Proteomes" id="UP000001940"/>
    </source>
</evidence>
<dbReference type="KEGG" id="cel:CELE_F53G2.3"/>